<dbReference type="SUPFAM" id="SSF55298">
    <property type="entry name" value="YjgF-like"/>
    <property type="match status" value="1"/>
</dbReference>
<dbReference type="InterPro" id="IPR006175">
    <property type="entry name" value="YjgF/YER057c/UK114"/>
</dbReference>
<comment type="similarity">
    <text evidence="1">Belongs to the RutC family.</text>
</comment>
<proteinExistence type="inferred from homology"/>
<gene>
    <name evidence="2" type="ORF">METZ01_LOCUS360660</name>
</gene>
<dbReference type="GO" id="GO:0005829">
    <property type="term" value="C:cytosol"/>
    <property type="evidence" value="ECO:0007669"/>
    <property type="project" value="TreeGrafter"/>
</dbReference>
<dbReference type="PROSITE" id="PS01094">
    <property type="entry name" value="UPF0076"/>
    <property type="match status" value="1"/>
</dbReference>
<dbReference type="InterPro" id="IPR019897">
    <property type="entry name" value="RidA_CS"/>
</dbReference>
<dbReference type="NCBIfam" id="TIGR00004">
    <property type="entry name" value="Rid family detoxifying hydrolase"/>
    <property type="match status" value="1"/>
</dbReference>
<protein>
    <submittedName>
        <fullName evidence="2">Uncharacterized protein</fullName>
    </submittedName>
</protein>
<sequence>MVERIVIKTENAPCAVGTYSQGISTDNIIFTAGQIPLDPSTGEVIEGDFKTRVRRVLLNIDGILVEAGSSLSNAVKLTVFMTDLSRFSELNEVFLEFFEEDPPARSALEVSKLPLGVDVEIECVAVKESL</sequence>
<dbReference type="InterPro" id="IPR006056">
    <property type="entry name" value="RidA"/>
</dbReference>
<dbReference type="AlphaFoldDB" id="A0A382SD59"/>
<reference evidence="2" key="1">
    <citation type="submission" date="2018-05" db="EMBL/GenBank/DDBJ databases">
        <authorList>
            <person name="Lanie J.A."/>
            <person name="Ng W.-L."/>
            <person name="Kazmierczak K.M."/>
            <person name="Andrzejewski T.M."/>
            <person name="Davidsen T.M."/>
            <person name="Wayne K.J."/>
            <person name="Tettelin H."/>
            <person name="Glass J.I."/>
            <person name="Rusch D."/>
            <person name="Podicherti R."/>
            <person name="Tsui H.-C.T."/>
            <person name="Winkler M.E."/>
        </authorList>
    </citation>
    <scope>NUCLEOTIDE SEQUENCE</scope>
</reference>
<dbReference type="PANTHER" id="PTHR11803">
    <property type="entry name" value="2-IMINOBUTANOATE/2-IMINOPROPANOATE DEAMINASE RIDA"/>
    <property type="match status" value="1"/>
</dbReference>
<dbReference type="CDD" id="cd00448">
    <property type="entry name" value="YjgF_YER057c_UK114_family"/>
    <property type="match status" value="1"/>
</dbReference>
<accession>A0A382SD59</accession>
<evidence type="ECO:0000313" key="2">
    <source>
        <dbReference type="EMBL" id="SVD07806.1"/>
    </source>
</evidence>
<dbReference type="Pfam" id="PF01042">
    <property type="entry name" value="Ribonuc_L-PSP"/>
    <property type="match status" value="1"/>
</dbReference>
<organism evidence="2">
    <name type="scientific">marine metagenome</name>
    <dbReference type="NCBI Taxonomy" id="408172"/>
    <lineage>
        <taxon>unclassified sequences</taxon>
        <taxon>metagenomes</taxon>
        <taxon>ecological metagenomes</taxon>
    </lineage>
</organism>
<name>A0A382SD59_9ZZZZ</name>
<dbReference type="PANTHER" id="PTHR11803:SF58">
    <property type="entry name" value="PROTEIN HMF1-RELATED"/>
    <property type="match status" value="1"/>
</dbReference>
<dbReference type="GO" id="GO:0019239">
    <property type="term" value="F:deaminase activity"/>
    <property type="evidence" value="ECO:0007669"/>
    <property type="project" value="TreeGrafter"/>
</dbReference>
<evidence type="ECO:0000256" key="1">
    <source>
        <dbReference type="ARBA" id="ARBA00010552"/>
    </source>
</evidence>
<dbReference type="FunFam" id="3.30.1330.40:FF:000001">
    <property type="entry name" value="L-PSP family endoribonuclease"/>
    <property type="match status" value="1"/>
</dbReference>
<dbReference type="Gene3D" id="3.30.1330.40">
    <property type="entry name" value="RutC-like"/>
    <property type="match status" value="1"/>
</dbReference>
<dbReference type="InterPro" id="IPR035959">
    <property type="entry name" value="RutC-like_sf"/>
</dbReference>
<dbReference type="EMBL" id="UINC01128209">
    <property type="protein sequence ID" value="SVD07806.1"/>
    <property type="molecule type" value="Genomic_DNA"/>
</dbReference>